<feature type="domain" description="F-box" evidence="1">
    <location>
        <begin position="25"/>
        <end position="57"/>
    </location>
</feature>
<dbReference type="EMBL" id="JARAOO010000001">
    <property type="protein sequence ID" value="KAJ7981915.1"/>
    <property type="molecule type" value="Genomic_DNA"/>
</dbReference>
<dbReference type="PROSITE" id="PS50181">
    <property type="entry name" value="FBOX"/>
    <property type="match status" value="1"/>
</dbReference>
<reference evidence="2 3" key="1">
    <citation type="journal article" date="2023" name="Science">
        <title>Elucidation of the pathway for biosynthesis of saponin adjuvants from the soapbark tree.</title>
        <authorList>
            <person name="Reed J."/>
            <person name="Orme A."/>
            <person name="El-Demerdash A."/>
            <person name="Owen C."/>
            <person name="Martin L.B.B."/>
            <person name="Misra R.C."/>
            <person name="Kikuchi S."/>
            <person name="Rejzek M."/>
            <person name="Martin A.C."/>
            <person name="Harkess A."/>
            <person name="Leebens-Mack J."/>
            <person name="Louveau T."/>
            <person name="Stephenson M.J."/>
            <person name="Osbourn A."/>
        </authorList>
    </citation>
    <scope>NUCLEOTIDE SEQUENCE [LARGE SCALE GENOMIC DNA]</scope>
    <source>
        <strain evidence="2">S10</strain>
    </source>
</reference>
<dbReference type="InterPro" id="IPR006566">
    <property type="entry name" value="FBD"/>
</dbReference>
<dbReference type="KEGG" id="qsa:O6P43_001112"/>
<dbReference type="InterPro" id="IPR001810">
    <property type="entry name" value="F-box_dom"/>
</dbReference>
<dbReference type="Pfam" id="PF00646">
    <property type="entry name" value="F-box"/>
    <property type="match status" value="1"/>
</dbReference>
<name>A0AAD7QI37_QUISA</name>
<dbReference type="InterPro" id="IPR036047">
    <property type="entry name" value="F-box-like_dom_sf"/>
</dbReference>
<dbReference type="PANTHER" id="PTHR31900:SF30">
    <property type="entry name" value="SUPERFAMILY PROTEIN, PUTATIVE-RELATED"/>
    <property type="match status" value="1"/>
</dbReference>
<gene>
    <name evidence="2" type="ORF">O6P43_001112</name>
</gene>
<dbReference type="Gene3D" id="1.20.1280.50">
    <property type="match status" value="1"/>
</dbReference>
<dbReference type="Pfam" id="PF08387">
    <property type="entry name" value="FBD"/>
    <property type="match status" value="1"/>
</dbReference>
<proteinExistence type="predicted"/>
<evidence type="ECO:0000259" key="1">
    <source>
        <dbReference type="PROSITE" id="PS50181"/>
    </source>
</evidence>
<evidence type="ECO:0000313" key="3">
    <source>
        <dbReference type="Proteomes" id="UP001163823"/>
    </source>
</evidence>
<comment type="caution">
    <text evidence="2">The sequence shown here is derived from an EMBL/GenBank/DDBJ whole genome shotgun (WGS) entry which is preliminary data.</text>
</comment>
<organism evidence="2 3">
    <name type="scientific">Quillaja saponaria</name>
    <name type="common">Soap bark tree</name>
    <dbReference type="NCBI Taxonomy" id="32244"/>
    <lineage>
        <taxon>Eukaryota</taxon>
        <taxon>Viridiplantae</taxon>
        <taxon>Streptophyta</taxon>
        <taxon>Embryophyta</taxon>
        <taxon>Tracheophyta</taxon>
        <taxon>Spermatophyta</taxon>
        <taxon>Magnoliopsida</taxon>
        <taxon>eudicotyledons</taxon>
        <taxon>Gunneridae</taxon>
        <taxon>Pentapetalae</taxon>
        <taxon>rosids</taxon>
        <taxon>fabids</taxon>
        <taxon>Fabales</taxon>
        <taxon>Quillajaceae</taxon>
        <taxon>Quillaja</taxon>
    </lineage>
</organism>
<sequence>MVSSALIENHTNDKFPKRQKVVVDEDLISNLPESILSHILSFLPTKDAVRTSVLSTRHNVDQVGSRGCMRLAQLCNVASLKLHDNQVLGERNKFVASLPTFDKLTHLDITSESTNCGTLLDFLHKSPFLESLNCILGYPKSEKDLLACTVLPTCFLSHIKVVKLTIPEFEEGLWLAKFLLANAKILEQMTIAS</sequence>
<accession>A0AAD7QI37</accession>
<dbReference type="CDD" id="cd22160">
    <property type="entry name" value="F-box_AtFBL13-like"/>
    <property type="match status" value="1"/>
</dbReference>
<dbReference type="InterPro" id="IPR050232">
    <property type="entry name" value="FBL13/AtMIF1-like"/>
</dbReference>
<dbReference type="AlphaFoldDB" id="A0AAD7QI37"/>
<dbReference type="SUPFAM" id="SSF81383">
    <property type="entry name" value="F-box domain"/>
    <property type="match status" value="1"/>
</dbReference>
<dbReference type="InterPro" id="IPR053781">
    <property type="entry name" value="F-box_AtFBL13-like"/>
</dbReference>
<protein>
    <submittedName>
        <fullName evidence="2">F-box/FBD/LRR-repeat protein</fullName>
    </submittedName>
</protein>
<dbReference type="PANTHER" id="PTHR31900">
    <property type="entry name" value="F-BOX/RNI SUPERFAMILY PROTEIN-RELATED"/>
    <property type="match status" value="1"/>
</dbReference>
<keyword evidence="3" id="KW-1185">Reference proteome</keyword>
<dbReference type="Proteomes" id="UP001163823">
    <property type="component" value="Chromosome 1"/>
</dbReference>
<evidence type="ECO:0000313" key="2">
    <source>
        <dbReference type="EMBL" id="KAJ7981915.1"/>
    </source>
</evidence>